<reference evidence="1 2" key="1">
    <citation type="submission" date="2023-03" db="EMBL/GenBank/DDBJ databases">
        <title>Genome insight into feeding habits of ladybird beetles.</title>
        <authorList>
            <person name="Li H.-S."/>
            <person name="Huang Y.-H."/>
            <person name="Pang H."/>
        </authorList>
    </citation>
    <scope>NUCLEOTIDE SEQUENCE [LARGE SCALE GENOMIC DNA]</scope>
    <source>
        <strain evidence="1">SYSU_2023b</strain>
        <tissue evidence="1">Whole body</tissue>
    </source>
</reference>
<sequence>MQDIINLEMEQRKNENENGFKTVKYKKNRIKPKLGEGVKLSSSYEYFQSKYGKKPEDEKIWLLLPRIRLSLILLTRILANVLIQTLQK</sequence>
<comment type="caution">
    <text evidence="1">The sequence shown here is derived from an EMBL/GenBank/DDBJ whole genome shotgun (WGS) entry which is preliminary data.</text>
</comment>
<dbReference type="EMBL" id="JARQZJ010000043">
    <property type="protein sequence ID" value="KAK9877756.1"/>
    <property type="molecule type" value="Genomic_DNA"/>
</dbReference>
<organism evidence="1 2">
    <name type="scientific">Henosepilachna vigintioctopunctata</name>
    <dbReference type="NCBI Taxonomy" id="420089"/>
    <lineage>
        <taxon>Eukaryota</taxon>
        <taxon>Metazoa</taxon>
        <taxon>Ecdysozoa</taxon>
        <taxon>Arthropoda</taxon>
        <taxon>Hexapoda</taxon>
        <taxon>Insecta</taxon>
        <taxon>Pterygota</taxon>
        <taxon>Neoptera</taxon>
        <taxon>Endopterygota</taxon>
        <taxon>Coleoptera</taxon>
        <taxon>Polyphaga</taxon>
        <taxon>Cucujiformia</taxon>
        <taxon>Coccinelloidea</taxon>
        <taxon>Coccinellidae</taxon>
        <taxon>Epilachninae</taxon>
        <taxon>Epilachnini</taxon>
        <taxon>Henosepilachna</taxon>
    </lineage>
</organism>
<evidence type="ECO:0000313" key="2">
    <source>
        <dbReference type="Proteomes" id="UP001431783"/>
    </source>
</evidence>
<keyword evidence="2" id="KW-1185">Reference proteome</keyword>
<accession>A0AAW1UCW2</accession>
<protein>
    <submittedName>
        <fullName evidence="1">Uncharacterized protein</fullName>
    </submittedName>
</protein>
<proteinExistence type="predicted"/>
<dbReference type="Proteomes" id="UP001431783">
    <property type="component" value="Unassembled WGS sequence"/>
</dbReference>
<dbReference type="AlphaFoldDB" id="A0AAW1UCW2"/>
<name>A0AAW1UCW2_9CUCU</name>
<evidence type="ECO:0000313" key="1">
    <source>
        <dbReference type="EMBL" id="KAK9877756.1"/>
    </source>
</evidence>
<gene>
    <name evidence="1" type="ORF">WA026_019436</name>
</gene>